<organism evidence="2 3">
    <name type="scientific">Pristionchus pacificus</name>
    <name type="common">Parasitic nematode worm</name>
    <dbReference type="NCBI Taxonomy" id="54126"/>
    <lineage>
        <taxon>Eukaryota</taxon>
        <taxon>Metazoa</taxon>
        <taxon>Ecdysozoa</taxon>
        <taxon>Nematoda</taxon>
        <taxon>Chromadorea</taxon>
        <taxon>Rhabditida</taxon>
        <taxon>Rhabditina</taxon>
        <taxon>Diplogasteromorpha</taxon>
        <taxon>Diplogasteroidea</taxon>
        <taxon>Neodiplogasteridae</taxon>
        <taxon>Pristionchus</taxon>
    </lineage>
</organism>
<evidence type="ECO:0000313" key="2">
    <source>
        <dbReference type="EnsemblMetazoa" id="PPA39115.1"/>
    </source>
</evidence>
<reference evidence="2" key="2">
    <citation type="submission" date="2022-06" db="UniProtKB">
        <authorList>
            <consortium name="EnsemblMetazoa"/>
        </authorList>
    </citation>
    <scope>IDENTIFICATION</scope>
    <source>
        <strain evidence="2">PS312</strain>
    </source>
</reference>
<proteinExistence type="predicted"/>
<feature type="region of interest" description="Disordered" evidence="1">
    <location>
        <begin position="151"/>
        <end position="173"/>
    </location>
</feature>
<keyword evidence="3" id="KW-1185">Reference proteome</keyword>
<dbReference type="Proteomes" id="UP000005239">
    <property type="component" value="Unassembled WGS sequence"/>
</dbReference>
<feature type="region of interest" description="Disordered" evidence="1">
    <location>
        <begin position="114"/>
        <end position="136"/>
    </location>
</feature>
<dbReference type="EnsemblMetazoa" id="PPA39115.1">
    <property type="protein sequence ID" value="PPA39115.1"/>
    <property type="gene ID" value="WBGene00277484"/>
</dbReference>
<evidence type="ECO:0000313" key="3">
    <source>
        <dbReference type="Proteomes" id="UP000005239"/>
    </source>
</evidence>
<accession>A0A8R1UUA1</accession>
<sequence length="173" mass="19186">MEGWSLRGLVLEGLIVEPAIVVDVGQQRLVLGLQRDTVAEDGGQGDVLYGRMRARAVRQQREREQERLEREYGRTNPETALALARLDRALPLDLPQDLVMTENLIFDPSSKKVGVASTNRSLPLTPAPRKKSSERIAPARSFLKYLGVSGTSHTMMRENASGGMEESRRGDSE</sequence>
<evidence type="ECO:0000256" key="1">
    <source>
        <dbReference type="SAM" id="MobiDB-lite"/>
    </source>
</evidence>
<reference evidence="3" key="1">
    <citation type="journal article" date="2008" name="Nat. Genet.">
        <title>The Pristionchus pacificus genome provides a unique perspective on nematode lifestyle and parasitism.</title>
        <authorList>
            <person name="Dieterich C."/>
            <person name="Clifton S.W."/>
            <person name="Schuster L.N."/>
            <person name="Chinwalla A."/>
            <person name="Delehaunty K."/>
            <person name="Dinkelacker I."/>
            <person name="Fulton L."/>
            <person name="Fulton R."/>
            <person name="Godfrey J."/>
            <person name="Minx P."/>
            <person name="Mitreva M."/>
            <person name="Roeseler W."/>
            <person name="Tian H."/>
            <person name="Witte H."/>
            <person name="Yang S.P."/>
            <person name="Wilson R.K."/>
            <person name="Sommer R.J."/>
        </authorList>
    </citation>
    <scope>NUCLEOTIDE SEQUENCE [LARGE SCALE GENOMIC DNA]</scope>
    <source>
        <strain evidence="3">PS312</strain>
    </source>
</reference>
<protein>
    <submittedName>
        <fullName evidence="2">Uncharacterized protein</fullName>
    </submittedName>
</protein>
<gene>
    <name evidence="2" type="primary">WBGene00277484</name>
</gene>
<dbReference type="AlphaFoldDB" id="A0A8R1UUA1"/>
<name>A0A8R1UUA1_PRIPA</name>